<sequence length="129" mass="14938">MDNTPSISAIPCPYLNREDEEEDEEPFERPHDCSFPATSINWTSPTTRRKEYAKIDRSSRGIRGVLRTLTPKWLSKPSWTPFYDGTNDSDVGSVRRYRLELSDDEDLADEKANGTRTSRLDRSRSWACY</sequence>
<dbReference type="eggNOG" id="ENOG502T27G">
    <property type="taxonomic scope" value="Eukaryota"/>
</dbReference>
<keyword evidence="3" id="KW-1185">Reference proteome</keyword>
<proteinExistence type="predicted"/>
<evidence type="ECO:0000256" key="1">
    <source>
        <dbReference type="SAM" id="MobiDB-lite"/>
    </source>
</evidence>
<protein>
    <submittedName>
        <fullName evidence="2">Uncharacterized protein</fullName>
    </submittedName>
</protein>
<dbReference type="RefSeq" id="XP_007783190.1">
    <property type="nucleotide sequence ID" value="XM_007785000.1"/>
</dbReference>
<dbReference type="HOGENOM" id="CLU_1948716_0_0_1"/>
<dbReference type="GeneID" id="19904681"/>
<evidence type="ECO:0000313" key="3">
    <source>
        <dbReference type="Proteomes" id="UP000016924"/>
    </source>
</evidence>
<accession>R7Z1A4</accession>
<evidence type="ECO:0000313" key="2">
    <source>
        <dbReference type="EMBL" id="EON67873.1"/>
    </source>
</evidence>
<organism evidence="2 3">
    <name type="scientific">Coniosporium apollinis (strain CBS 100218)</name>
    <name type="common">Rock-inhabiting black yeast</name>
    <dbReference type="NCBI Taxonomy" id="1168221"/>
    <lineage>
        <taxon>Eukaryota</taxon>
        <taxon>Fungi</taxon>
        <taxon>Dikarya</taxon>
        <taxon>Ascomycota</taxon>
        <taxon>Pezizomycotina</taxon>
        <taxon>Dothideomycetes</taxon>
        <taxon>Dothideomycetes incertae sedis</taxon>
        <taxon>Coniosporium</taxon>
    </lineage>
</organism>
<dbReference type="AlphaFoldDB" id="R7Z1A4"/>
<name>R7Z1A4_CONA1</name>
<feature type="region of interest" description="Disordered" evidence="1">
    <location>
        <begin position="109"/>
        <end position="129"/>
    </location>
</feature>
<dbReference type="Proteomes" id="UP000016924">
    <property type="component" value="Unassembled WGS sequence"/>
</dbReference>
<feature type="region of interest" description="Disordered" evidence="1">
    <location>
        <begin position="1"/>
        <end position="40"/>
    </location>
</feature>
<dbReference type="OrthoDB" id="5366332at2759"/>
<gene>
    <name evidence="2" type="ORF">W97_07370</name>
</gene>
<reference evidence="3" key="1">
    <citation type="submission" date="2012-06" db="EMBL/GenBank/DDBJ databases">
        <title>The genome sequence of Coniosporium apollinis CBS 100218.</title>
        <authorList>
            <consortium name="The Broad Institute Genome Sequencing Platform"/>
            <person name="Cuomo C."/>
            <person name="Gorbushina A."/>
            <person name="Noack S."/>
            <person name="Walker B."/>
            <person name="Young S.K."/>
            <person name="Zeng Q."/>
            <person name="Gargeya S."/>
            <person name="Fitzgerald M."/>
            <person name="Haas B."/>
            <person name="Abouelleil A."/>
            <person name="Alvarado L."/>
            <person name="Arachchi H.M."/>
            <person name="Berlin A.M."/>
            <person name="Chapman S.B."/>
            <person name="Goldberg J."/>
            <person name="Griggs A."/>
            <person name="Gujja S."/>
            <person name="Hansen M."/>
            <person name="Howarth C."/>
            <person name="Imamovic A."/>
            <person name="Larimer J."/>
            <person name="McCowan C."/>
            <person name="Montmayeur A."/>
            <person name="Murphy C."/>
            <person name="Neiman D."/>
            <person name="Pearson M."/>
            <person name="Priest M."/>
            <person name="Roberts A."/>
            <person name="Saif S."/>
            <person name="Shea T."/>
            <person name="Sisk P."/>
            <person name="Sykes S."/>
            <person name="Wortman J."/>
            <person name="Nusbaum C."/>
            <person name="Birren B."/>
        </authorList>
    </citation>
    <scope>NUCLEOTIDE SEQUENCE [LARGE SCALE GENOMIC DNA]</scope>
    <source>
        <strain evidence="3">CBS 100218</strain>
    </source>
</reference>
<dbReference type="EMBL" id="JH767591">
    <property type="protein sequence ID" value="EON67873.1"/>
    <property type="molecule type" value="Genomic_DNA"/>
</dbReference>